<accession>A0A1C7N8I5</accession>
<dbReference type="InParanoid" id="A0A1C7N8I5"/>
<comment type="caution">
    <text evidence="2">The sequence shown here is derived from an EMBL/GenBank/DDBJ whole genome shotgun (WGS) entry which is preliminary data.</text>
</comment>
<reference evidence="2 3" key="1">
    <citation type="submission" date="2016-03" db="EMBL/GenBank/DDBJ databases">
        <title>Choanephora cucurbitarum.</title>
        <authorList>
            <person name="Min B."/>
            <person name="Park H."/>
            <person name="Park J.-H."/>
            <person name="Shin H.-D."/>
            <person name="Choi I.-G."/>
        </authorList>
    </citation>
    <scope>NUCLEOTIDE SEQUENCE [LARGE SCALE GENOMIC DNA]</scope>
    <source>
        <strain evidence="2 3">KUS-F28377</strain>
    </source>
</reference>
<feature type="region of interest" description="Disordered" evidence="1">
    <location>
        <begin position="71"/>
        <end position="96"/>
    </location>
</feature>
<dbReference type="AlphaFoldDB" id="A0A1C7N8I5"/>
<evidence type="ECO:0000256" key="1">
    <source>
        <dbReference type="SAM" id="MobiDB-lite"/>
    </source>
</evidence>
<dbReference type="OrthoDB" id="2258905at2759"/>
<dbReference type="EMBL" id="LUGH01000624">
    <property type="protein sequence ID" value="OBZ83664.1"/>
    <property type="molecule type" value="Genomic_DNA"/>
</dbReference>
<sequence length="154" mass="17509">MTSKLKSCLMKQGHHKRKRVEKTVRFDDERIIVIDTYSPMEYDRGSIFAFPIQYKINPAILAGQMHLNHLETPASPTDSETSNSDSEILEMSTDTKRKRPRLTIDTSLCADGPLFFTSLSTNHFKHRVGEADYDANDYLIPVTATSVIHPAFTF</sequence>
<keyword evidence="3" id="KW-1185">Reference proteome</keyword>
<proteinExistence type="predicted"/>
<gene>
    <name evidence="2" type="ORF">A0J61_08289</name>
</gene>
<evidence type="ECO:0000313" key="2">
    <source>
        <dbReference type="EMBL" id="OBZ83664.1"/>
    </source>
</evidence>
<organism evidence="2 3">
    <name type="scientific">Choanephora cucurbitarum</name>
    <dbReference type="NCBI Taxonomy" id="101091"/>
    <lineage>
        <taxon>Eukaryota</taxon>
        <taxon>Fungi</taxon>
        <taxon>Fungi incertae sedis</taxon>
        <taxon>Mucoromycota</taxon>
        <taxon>Mucoromycotina</taxon>
        <taxon>Mucoromycetes</taxon>
        <taxon>Mucorales</taxon>
        <taxon>Mucorineae</taxon>
        <taxon>Choanephoraceae</taxon>
        <taxon>Choanephoroideae</taxon>
        <taxon>Choanephora</taxon>
    </lineage>
</organism>
<feature type="compositionally biased region" description="Polar residues" evidence="1">
    <location>
        <begin position="74"/>
        <end position="86"/>
    </location>
</feature>
<dbReference type="Proteomes" id="UP000093000">
    <property type="component" value="Unassembled WGS sequence"/>
</dbReference>
<evidence type="ECO:0000313" key="3">
    <source>
        <dbReference type="Proteomes" id="UP000093000"/>
    </source>
</evidence>
<protein>
    <submittedName>
        <fullName evidence="2">Uncharacterized protein</fullName>
    </submittedName>
</protein>
<name>A0A1C7N8I5_9FUNG</name>